<keyword evidence="13" id="KW-1185">Reference proteome</keyword>
<evidence type="ECO:0000256" key="7">
    <source>
        <dbReference type="ARBA" id="ARBA00023180"/>
    </source>
</evidence>
<dbReference type="OrthoDB" id="412647at2759"/>
<evidence type="ECO:0000256" key="6">
    <source>
        <dbReference type="ARBA" id="ARBA00023136"/>
    </source>
</evidence>
<dbReference type="GO" id="GO:0005789">
    <property type="term" value="C:endoplasmic reticulum membrane"/>
    <property type="evidence" value="ECO:0007669"/>
    <property type="project" value="TreeGrafter"/>
</dbReference>
<feature type="compositionally biased region" description="Basic and acidic residues" evidence="9">
    <location>
        <begin position="111"/>
        <end position="130"/>
    </location>
</feature>
<dbReference type="GO" id="GO:0031505">
    <property type="term" value="P:fungal-type cell wall organization"/>
    <property type="evidence" value="ECO:0007669"/>
    <property type="project" value="TreeGrafter"/>
</dbReference>
<keyword evidence="6 10" id="KW-0472">Membrane</keyword>
<dbReference type="Proteomes" id="UP000193467">
    <property type="component" value="Unassembled WGS sequence"/>
</dbReference>
<evidence type="ECO:0000256" key="3">
    <source>
        <dbReference type="ARBA" id="ARBA00022692"/>
    </source>
</evidence>
<dbReference type="GO" id="GO:0006078">
    <property type="term" value="P:(1-&gt;6)-beta-D-glucan biosynthetic process"/>
    <property type="evidence" value="ECO:0007669"/>
    <property type="project" value="TreeGrafter"/>
</dbReference>
<evidence type="ECO:0000256" key="9">
    <source>
        <dbReference type="SAM" id="MobiDB-lite"/>
    </source>
</evidence>
<dbReference type="InterPro" id="IPR013320">
    <property type="entry name" value="ConA-like_dom_sf"/>
</dbReference>
<feature type="transmembrane region" description="Helical" evidence="10">
    <location>
        <begin position="151"/>
        <end position="175"/>
    </location>
</feature>
<feature type="region of interest" description="Disordered" evidence="9">
    <location>
        <begin position="109"/>
        <end position="130"/>
    </location>
</feature>
<reference evidence="12 13" key="1">
    <citation type="submission" date="2016-07" db="EMBL/GenBank/DDBJ databases">
        <title>Pervasive Adenine N6-methylation of Active Genes in Fungi.</title>
        <authorList>
            <consortium name="DOE Joint Genome Institute"/>
            <person name="Mondo S.J."/>
            <person name="Dannebaum R.O."/>
            <person name="Kuo R.C."/>
            <person name="Labutti K."/>
            <person name="Haridas S."/>
            <person name="Kuo A."/>
            <person name="Salamov A."/>
            <person name="Ahrendt S.R."/>
            <person name="Lipzen A."/>
            <person name="Sullivan W."/>
            <person name="Andreopoulos W.B."/>
            <person name="Clum A."/>
            <person name="Lindquist E."/>
            <person name="Daum C."/>
            <person name="Ramamoorthy G.K."/>
            <person name="Gryganskyi A."/>
            <person name="Culley D."/>
            <person name="Magnuson J.K."/>
            <person name="James T.Y."/>
            <person name="O'Malley M.A."/>
            <person name="Stajich J.E."/>
            <person name="Spatafora J.W."/>
            <person name="Visel A."/>
            <person name="Grigoriev I.V."/>
        </authorList>
    </citation>
    <scope>NUCLEOTIDE SEQUENCE [LARGE SCALE GENOMIC DNA]</scope>
    <source>
        <strain evidence="12 13">62-1032</strain>
    </source>
</reference>
<dbReference type="PANTHER" id="PTHR31361">
    <property type="entry name" value="BETA-GLUCAN SYNTHESIS-ASSOCIATED PROTEIN KRE6-RELATED"/>
    <property type="match status" value="1"/>
</dbReference>
<sequence length="666" mass="72915">MPSSQAASSSTAGPSHLRRRSIPHNVHPLELQQEDLGRSMWTETPSAPPSPRAEMFRFYSDEHATSSDAHSFASASPLAVQASPFAGSAISSSEKYNLNAFLDDPTGAYEYGKESDPLHDPGPKGERWGPSRLIMERDEFRGQANWWSNRGILNMGFLVLLAGGIVMLFGGYPVISTLTSTAPAVNTTSYFSSIPNTTNSIPTSGIALANAPNITSRYSPIDPDTPTSAYTKEGVDGTMQLVFSDEFNTDDRYFYPGQDPFFQAVDMHYWSTNNIEWYDPDSISTKDGALEIRLTKETAAASHGLGYLGGMLQSWNAMCYTGGRLEAKISLPGDTEILGFWPAFWIMGNLGRAGYGATLDGTWPYVYDSCDIGTLPNQTDPVTGGPDCVTTEGDQYNNYDMSFLLGQKLSACTCPGEDHPGPTLANGSFVGRGAPEIDVFEALVDAGTGKGQISQSAQWAPFNPNYLYVNKTTANAEFYDNDFGTYKNTYLGGVYQQVTSGLSYTNSSTYNSSTNYAMYGIEHRPSDFDGIGTGKISWFQEDETMWMISDTAMVANKDAKISQRPVTGEPMYVLFNLGMSTNFGTVNLTYLEFPATMRIDYVRIYQDPDQINIGCSPEAYPTADYIASHLEAYTNPNHTTWQSYANPNTGNLTTGFPKNRLTHTCT</sequence>
<dbReference type="SUPFAM" id="SSF49899">
    <property type="entry name" value="Concanavalin A-like lectins/glucanases"/>
    <property type="match status" value="1"/>
</dbReference>
<evidence type="ECO:0000256" key="4">
    <source>
        <dbReference type="ARBA" id="ARBA00022968"/>
    </source>
</evidence>
<organism evidence="12 13">
    <name type="scientific">Leucosporidium creatinivorum</name>
    <dbReference type="NCBI Taxonomy" id="106004"/>
    <lineage>
        <taxon>Eukaryota</taxon>
        <taxon>Fungi</taxon>
        <taxon>Dikarya</taxon>
        <taxon>Basidiomycota</taxon>
        <taxon>Pucciniomycotina</taxon>
        <taxon>Microbotryomycetes</taxon>
        <taxon>Leucosporidiales</taxon>
        <taxon>Leucosporidium</taxon>
    </lineage>
</organism>
<keyword evidence="8" id="KW-0961">Cell wall biogenesis/degradation</keyword>
<dbReference type="FunFam" id="2.60.120.200:FF:000259">
    <property type="entry name" value="Chromosome 9, whole genome shotgun sequence"/>
    <property type="match status" value="1"/>
</dbReference>
<evidence type="ECO:0000259" key="11">
    <source>
        <dbReference type="PROSITE" id="PS51762"/>
    </source>
</evidence>
<dbReference type="STRING" id="106004.A0A1Y2EEE9"/>
<evidence type="ECO:0000256" key="8">
    <source>
        <dbReference type="ARBA" id="ARBA00023316"/>
    </source>
</evidence>
<keyword evidence="7" id="KW-0325">Glycoprotein</keyword>
<dbReference type="PROSITE" id="PS51762">
    <property type="entry name" value="GH16_2"/>
    <property type="match status" value="1"/>
</dbReference>
<dbReference type="FunCoup" id="A0A1Y2EEE9">
    <property type="interactions" value="81"/>
</dbReference>
<dbReference type="AlphaFoldDB" id="A0A1Y2EEE9"/>
<evidence type="ECO:0000256" key="2">
    <source>
        <dbReference type="ARBA" id="ARBA00010962"/>
    </source>
</evidence>
<gene>
    <name evidence="12" type="ORF">BCR35DRAFT_308208</name>
</gene>
<feature type="region of interest" description="Disordered" evidence="9">
    <location>
        <begin position="1"/>
        <end position="53"/>
    </location>
</feature>
<keyword evidence="5 10" id="KW-1133">Transmembrane helix</keyword>
<feature type="compositionally biased region" description="Polar residues" evidence="9">
    <location>
        <begin position="1"/>
        <end position="13"/>
    </location>
</feature>
<evidence type="ECO:0000313" key="12">
    <source>
        <dbReference type="EMBL" id="ORY69175.1"/>
    </source>
</evidence>
<dbReference type="GO" id="GO:0015926">
    <property type="term" value="F:glucosidase activity"/>
    <property type="evidence" value="ECO:0007669"/>
    <property type="project" value="TreeGrafter"/>
</dbReference>
<dbReference type="EMBL" id="MCGR01000058">
    <property type="protein sequence ID" value="ORY69175.1"/>
    <property type="molecule type" value="Genomic_DNA"/>
</dbReference>
<dbReference type="InterPro" id="IPR005629">
    <property type="entry name" value="Skn1/Kre6/Sbg1"/>
</dbReference>
<dbReference type="InParanoid" id="A0A1Y2EEE9"/>
<evidence type="ECO:0000256" key="1">
    <source>
        <dbReference type="ARBA" id="ARBA00004606"/>
    </source>
</evidence>
<comment type="caution">
    <text evidence="12">The sequence shown here is derived from an EMBL/GenBank/DDBJ whole genome shotgun (WGS) entry which is preliminary data.</text>
</comment>
<feature type="domain" description="GH16" evidence="11">
    <location>
        <begin position="220"/>
        <end position="610"/>
    </location>
</feature>
<protein>
    <submittedName>
        <fullName evidence="12">Beta-glucan synthesis-associated</fullName>
    </submittedName>
</protein>
<dbReference type="GO" id="GO:0005886">
    <property type="term" value="C:plasma membrane"/>
    <property type="evidence" value="ECO:0007669"/>
    <property type="project" value="TreeGrafter"/>
</dbReference>
<dbReference type="Gene3D" id="2.60.120.200">
    <property type="match status" value="2"/>
</dbReference>
<dbReference type="InterPro" id="IPR000757">
    <property type="entry name" value="Beta-glucanase-like"/>
</dbReference>
<evidence type="ECO:0000256" key="10">
    <source>
        <dbReference type="SAM" id="Phobius"/>
    </source>
</evidence>
<dbReference type="PANTHER" id="PTHR31361:SF1">
    <property type="entry name" value="BETA-GLUCAN SYNTHESIS-ASSOCIATED PROTEIN KRE6-RELATED"/>
    <property type="match status" value="1"/>
</dbReference>
<evidence type="ECO:0000256" key="5">
    <source>
        <dbReference type="ARBA" id="ARBA00022989"/>
    </source>
</evidence>
<keyword evidence="3 10" id="KW-0812">Transmembrane</keyword>
<comment type="subcellular location">
    <subcellularLocation>
        <location evidence="1">Membrane</location>
        <topology evidence="1">Single-pass type II membrane protein</topology>
    </subcellularLocation>
</comment>
<proteinExistence type="inferred from homology"/>
<dbReference type="Pfam" id="PF03935">
    <property type="entry name" value="SKN1_KRE6_Sbg1"/>
    <property type="match status" value="1"/>
</dbReference>
<evidence type="ECO:0000313" key="13">
    <source>
        <dbReference type="Proteomes" id="UP000193467"/>
    </source>
</evidence>
<accession>A0A1Y2EEE9</accession>
<keyword evidence="4" id="KW-0735">Signal-anchor</keyword>
<name>A0A1Y2EEE9_9BASI</name>
<comment type="similarity">
    <text evidence="2">Belongs to the SKN1/KRE6 family.</text>
</comment>